<evidence type="ECO:0000259" key="1">
    <source>
        <dbReference type="Pfam" id="PF13360"/>
    </source>
</evidence>
<dbReference type="PANTHER" id="PTHR34512:SF30">
    <property type="entry name" value="OUTER MEMBRANE PROTEIN ASSEMBLY FACTOR BAMB"/>
    <property type="match status" value="1"/>
</dbReference>
<dbReference type="InterPro" id="IPR002372">
    <property type="entry name" value="PQQ_rpt_dom"/>
</dbReference>
<dbReference type="PANTHER" id="PTHR34512">
    <property type="entry name" value="CELL SURFACE PROTEIN"/>
    <property type="match status" value="1"/>
</dbReference>
<feature type="domain" description="Pyrrolo-quinoline quinone repeat" evidence="1">
    <location>
        <begin position="193"/>
        <end position="379"/>
    </location>
</feature>
<dbReference type="SMART" id="SM00564">
    <property type="entry name" value="PQQ"/>
    <property type="match status" value="5"/>
</dbReference>
<dbReference type="Pfam" id="PF13360">
    <property type="entry name" value="PQQ_2"/>
    <property type="match status" value="2"/>
</dbReference>
<sequence length="455" mass="48146">MISVAVVVGTASAQCSVHCARGCCYSGQECCQPDPTQGAICCNSSTELCLRDYRTCVAITPVPPAPTPYAPGELMWAYRANSSTSHPVAVVGGATVVATTAAGIQAFTATSGALLWTYANIVKEHNVLQNGTTLFVVVHGFSGVVVALDLLTGREQWRTSVTPDVNVIRLSPDASLPILFLHTQDENYNPSGVIALHAVTGDVLWNNTVALFALPAVVRGVCALSNDVYVVGVNCITGVTIWSTQRTIAGSGATSIYAATSLDVFLVTFDEWSSLELVALNASTGALLWNHTHEYGPGPVVLSPDEQTFLTITTHYSGIRNFLVCYSVVTGEMLWTATAWTDGYDAVRILATTSLYFIGGYDDYTFALFQRNGTTAWNTTYAISSADVSLNADMSVMYAGIDASIGAVNISTGKVLWAHGVQLALKYAPLPVGDMVVGGSQDTYLYGVRGGVRGA</sequence>
<evidence type="ECO:0000313" key="3">
    <source>
        <dbReference type="Proteomes" id="UP000051952"/>
    </source>
</evidence>
<evidence type="ECO:0000313" key="2">
    <source>
        <dbReference type="EMBL" id="CUG06406.1"/>
    </source>
</evidence>
<dbReference type="Proteomes" id="UP000051952">
    <property type="component" value="Unassembled WGS sequence"/>
</dbReference>
<dbReference type="SUPFAM" id="SSF50998">
    <property type="entry name" value="Quinoprotein alcohol dehydrogenase-like"/>
    <property type="match status" value="1"/>
</dbReference>
<protein>
    <recommendedName>
        <fullName evidence="1">Pyrrolo-quinoline quinone repeat domain-containing protein</fullName>
    </recommendedName>
</protein>
<accession>A0A0S4IT66</accession>
<dbReference type="EMBL" id="CYKH01000586">
    <property type="protein sequence ID" value="CUG06406.1"/>
    <property type="molecule type" value="Genomic_DNA"/>
</dbReference>
<dbReference type="InterPro" id="IPR015943">
    <property type="entry name" value="WD40/YVTN_repeat-like_dom_sf"/>
</dbReference>
<name>A0A0S4IT66_BODSA</name>
<dbReference type="VEuPathDB" id="TriTrypDB:BSAL_72565"/>
<proteinExistence type="predicted"/>
<keyword evidence="3" id="KW-1185">Reference proteome</keyword>
<reference evidence="3" key="1">
    <citation type="submission" date="2015-09" db="EMBL/GenBank/DDBJ databases">
        <authorList>
            <consortium name="Pathogen Informatics"/>
        </authorList>
    </citation>
    <scope>NUCLEOTIDE SEQUENCE [LARGE SCALE GENOMIC DNA]</scope>
    <source>
        <strain evidence="3">Lake Konstanz</strain>
    </source>
</reference>
<feature type="domain" description="Pyrrolo-quinoline quinone repeat" evidence="1">
    <location>
        <begin position="71"/>
        <end position="162"/>
    </location>
</feature>
<dbReference type="InterPro" id="IPR011047">
    <property type="entry name" value="Quinoprotein_ADH-like_sf"/>
</dbReference>
<gene>
    <name evidence="2" type="ORF">BSAL_72565</name>
</gene>
<organism evidence="2 3">
    <name type="scientific">Bodo saltans</name>
    <name type="common">Flagellated protozoan</name>
    <dbReference type="NCBI Taxonomy" id="75058"/>
    <lineage>
        <taxon>Eukaryota</taxon>
        <taxon>Discoba</taxon>
        <taxon>Euglenozoa</taxon>
        <taxon>Kinetoplastea</taxon>
        <taxon>Metakinetoplastina</taxon>
        <taxon>Eubodonida</taxon>
        <taxon>Bodonidae</taxon>
        <taxon>Bodo</taxon>
    </lineage>
</organism>
<dbReference type="Gene3D" id="2.130.10.10">
    <property type="entry name" value="YVTN repeat-like/Quinoprotein amine dehydrogenase"/>
    <property type="match status" value="2"/>
</dbReference>
<dbReference type="AlphaFoldDB" id="A0A0S4IT66"/>
<dbReference type="InterPro" id="IPR018391">
    <property type="entry name" value="PQQ_b-propeller_rpt"/>
</dbReference>